<evidence type="ECO:0000256" key="3">
    <source>
        <dbReference type="ARBA" id="ARBA00022692"/>
    </source>
</evidence>
<evidence type="ECO:0000256" key="2">
    <source>
        <dbReference type="ARBA" id="ARBA00022475"/>
    </source>
</evidence>
<dbReference type="PANTHER" id="PTHR30086:SF20">
    <property type="entry name" value="ARGININE EXPORTER PROTEIN ARGO-RELATED"/>
    <property type="match status" value="1"/>
</dbReference>
<dbReference type="EMBL" id="JAVIDA010000001">
    <property type="protein sequence ID" value="MDQ9070022.1"/>
    <property type="molecule type" value="Genomic_DNA"/>
</dbReference>
<dbReference type="GO" id="GO:0005886">
    <property type="term" value="C:plasma membrane"/>
    <property type="evidence" value="ECO:0007669"/>
    <property type="project" value="UniProtKB-SubCell"/>
</dbReference>
<keyword evidence="2" id="KW-1003">Cell membrane</keyword>
<feature type="transmembrane region" description="Helical" evidence="6">
    <location>
        <begin position="6"/>
        <end position="29"/>
    </location>
</feature>
<evidence type="ECO:0000256" key="1">
    <source>
        <dbReference type="ARBA" id="ARBA00004651"/>
    </source>
</evidence>
<dbReference type="PANTHER" id="PTHR30086">
    <property type="entry name" value="ARGININE EXPORTER PROTEIN ARGO"/>
    <property type="match status" value="1"/>
</dbReference>
<feature type="transmembrane region" description="Helical" evidence="6">
    <location>
        <begin position="75"/>
        <end position="92"/>
    </location>
</feature>
<comment type="subcellular location">
    <subcellularLocation>
        <location evidence="1">Cell membrane</location>
        <topology evidence="1">Multi-pass membrane protein</topology>
    </subcellularLocation>
</comment>
<dbReference type="RefSeq" id="WP_308955184.1">
    <property type="nucleotide sequence ID" value="NZ_JAVICY010000001.1"/>
</dbReference>
<evidence type="ECO:0000256" key="6">
    <source>
        <dbReference type="SAM" id="Phobius"/>
    </source>
</evidence>
<name>A0AAW8JD77_9GAMM</name>
<proteinExistence type="predicted"/>
<dbReference type="GO" id="GO:0015171">
    <property type="term" value="F:amino acid transmembrane transporter activity"/>
    <property type="evidence" value="ECO:0007669"/>
    <property type="project" value="TreeGrafter"/>
</dbReference>
<accession>A0AAW8JD77</accession>
<dbReference type="InterPro" id="IPR001123">
    <property type="entry name" value="LeuE-type"/>
</dbReference>
<keyword evidence="5 6" id="KW-0472">Membrane</keyword>
<sequence>MLDIQQILAFSLIALALALTPGPNMMYLVSRSICQGRQAGMISLGGIALGFVFYMLAASFGLTTILLAVPYAYETLKIAGAVYLLWMAWNALKPGGQSPFEIKSLSYDRPKKLFFMGFLTNLLNPKIAIMYLSLLPQFINPAHGHIFLQSILLGSIQILISITINALIAFSAGSIALFLSKRPMWSIFQKWLMGTVLAAMALRILLEQRR</sequence>
<organism evidence="7 8">
    <name type="scientific">Acinetobacter gerneri</name>
    <dbReference type="NCBI Taxonomy" id="202952"/>
    <lineage>
        <taxon>Bacteria</taxon>
        <taxon>Pseudomonadati</taxon>
        <taxon>Pseudomonadota</taxon>
        <taxon>Gammaproteobacteria</taxon>
        <taxon>Moraxellales</taxon>
        <taxon>Moraxellaceae</taxon>
        <taxon>Acinetobacter</taxon>
    </lineage>
</organism>
<evidence type="ECO:0000256" key="5">
    <source>
        <dbReference type="ARBA" id="ARBA00023136"/>
    </source>
</evidence>
<evidence type="ECO:0000313" key="8">
    <source>
        <dbReference type="Proteomes" id="UP001243195"/>
    </source>
</evidence>
<comment type="caution">
    <text evidence="7">The sequence shown here is derived from an EMBL/GenBank/DDBJ whole genome shotgun (WGS) entry which is preliminary data.</text>
</comment>
<feature type="transmembrane region" description="Helical" evidence="6">
    <location>
        <begin position="146"/>
        <end position="179"/>
    </location>
</feature>
<evidence type="ECO:0000256" key="4">
    <source>
        <dbReference type="ARBA" id="ARBA00022989"/>
    </source>
</evidence>
<keyword evidence="3 6" id="KW-0812">Transmembrane</keyword>
<dbReference type="PIRSF" id="PIRSF006324">
    <property type="entry name" value="LeuE"/>
    <property type="match status" value="1"/>
</dbReference>
<keyword evidence="4 6" id="KW-1133">Transmembrane helix</keyword>
<evidence type="ECO:0000313" key="7">
    <source>
        <dbReference type="EMBL" id="MDQ9070022.1"/>
    </source>
</evidence>
<protein>
    <submittedName>
        <fullName evidence="7">LysE family translocator</fullName>
    </submittedName>
</protein>
<feature type="transmembrane region" description="Helical" evidence="6">
    <location>
        <begin position="41"/>
        <end position="69"/>
    </location>
</feature>
<dbReference type="AlphaFoldDB" id="A0AAW8JD77"/>
<gene>
    <name evidence="7" type="ORF">RFH51_00875</name>
</gene>
<dbReference type="Proteomes" id="UP001243195">
    <property type="component" value="Unassembled WGS sequence"/>
</dbReference>
<dbReference type="Pfam" id="PF01810">
    <property type="entry name" value="LysE"/>
    <property type="match status" value="1"/>
</dbReference>
<feature type="transmembrane region" description="Helical" evidence="6">
    <location>
        <begin position="113"/>
        <end position="134"/>
    </location>
</feature>
<feature type="transmembrane region" description="Helical" evidence="6">
    <location>
        <begin position="191"/>
        <end position="206"/>
    </location>
</feature>
<reference evidence="7" key="1">
    <citation type="submission" date="2023-08" db="EMBL/GenBank/DDBJ databases">
        <title>Emergence of clinically-relevant ST2 carbapenem-resistant Acinetobacter baumannii strains in hospital sewages in Zhejiang, East of China.</title>
        <authorList>
            <person name="Kaichao C."/>
            <person name="Zhang R."/>
        </authorList>
    </citation>
    <scope>NUCLEOTIDE SEQUENCE</scope>
    <source>
        <strain evidence="7">M-SY-60</strain>
    </source>
</reference>